<dbReference type="Pfam" id="PF04967">
    <property type="entry name" value="HTH_10"/>
    <property type="match status" value="1"/>
</dbReference>
<name>A0A1H3GH44_9EURY</name>
<dbReference type="InterPro" id="IPR007050">
    <property type="entry name" value="HTH_bacterioopsin"/>
</dbReference>
<keyword evidence="1" id="KW-0805">Transcription regulation</keyword>
<keyword evidence="6" id="KW-1185">Reference proteome</keyword>
<dbReference type="PANTHER" id="PTHR34236">
    <property type="entry name" value="DIMETHYL SULFOXIDE REDUCTASE TRANSCRIPTIONAL ACTIVATOR"/>
    <property type="match status" value="1"/>
</dbReference>
<proteinExistence type="predicted"/>
<dbReference type="PANTHER" id="PTHR34236:SF1">
    <property type="entry name" value="DIMETHYL SULFOXIDE REDUCTASE TRANSCRIPTIONAL ACTIVATOR"/>
    <property type="match status" value="1"/>
</dbReference>
<keyword evidence="2" id="KW-0804">Transcription</keyword>
<reference evidence="6" key="1">
    <citation type="submission" date="2016-10" db="EMBL/GenBank/DDBJ databases">
        <authorList>
            <person name="Varghese N."/>
            <person name="Submissions S."/>
        </authorList>
    </citation>
    <scope>NUCLEOTIDE SEQUENCE [LARGE SCALE GENOMIC DNA]</scope>
    <source>
        <strain evidence="6">CGMCC 1.10118</strain>
    </source>
</reference>
<evidence type="ECO:0000259" key="3">
    <source>
        <dbReference type="Pfam" id="PF04967"/>
    </source>
</evidence>
<dbReference type="InterPro" id="IPR056531">
    <property type="entry name" value="HVO_A0563_N"/>
</dbReference>
<evidence type="ECO:0000256" key="1">
    <source>
        <dbReference type="ARBA" id="ARBA00023015"/>
    </source>
</evidence>
<evidence type="ECO:0000256" key="2">
    <source>
        <dbReference type="ARBA" id="ARBA00023163"/>
    </source>
</evidence>
<dbReference type="RefSeq" id="WP_089766991.1">
    <property type="nucleotide sequence ID" value="NZ_FNPB01000005.1"/>
</dbReference>
<evidence type="ECO:0000259" key="4">
    <source>
        <dbReference type="Pfam" id="PF24280"/>
    </source>
</evidence>
<dbReference type="Pfam" id="PF24280">
    <property type="entry name" value="HVO_A0563_N"/>
    <property type="match status" value="1"/>
</dbReference>
<dbReference type="Proteomes" id="UP000199170">
    <property type="component" value="Unassembled WGS sequence"/>
</dbReference>
<sequence>MSLYEASVRVKHECPYRQLSERHPDLTIREWPLSDCQVLEITAEATPTAELREDIDELGTILHESKDDDGYHVVTQSCLCSLEQSIIDRFEEHNCLYQSPTIYRQGWEHYTMVAFDSADIRALLGELRADREIELLSKTSISETQIPHSMLAPASQLFESITDRQLAALQLALESGYYEQPRQTSLRDLADQTAVARSTYEEHLRKAENKLLTNAGQFLRLVTATSTADPLQIEETRRAEQAAD</sequence>
<dbReference type="OrthoDB" id="27447at2157"/>
<dbReference type="EMBL" id="FNPB01000005">
    <property type="protein sequence ID" value="SDY02692.1"/>
    <property type="molecule type" value="Genomic_DNA"/>
</dbReference>
<feature type="domain" description="HTH bat-type" evidence="3">
    <location>
        <begin position="161"/>
        <end position="212"/>
    </location>
</feature>
<gene>
    <name evidence="5" type="ORF">SAMN04487946_105171</name>
</gene>
<feature type="domain" description="HVO-A0563 N-terminal" evidence="4">
    <location>
        <begin position="5"/>
        <end position="150"/>
    </location>
</feature>
<dbReference type="AlphaFoldDB" id="A0A1H3GH44"/>
<dbReference type="STRING" id="660517.SAMN04487946_105171"/>
<organism evidence="5 6">
    <name type="scientific">Halobellus clavatus</name>
    <dbReference type="NCBI Taxonomy" id="660517"/>
    <lineage>
        <taxon>Archaea</taxon>
        <taxon>Methanobacteriati</taxon>
        <taxon>Methanobacteriota</taxon>
        <taxon>Stenosarchaea group</taxon>
        <taxon>Halobacteria</taxon>
        <taxon>Halobacteriales</taxon>
        <taxon>Haloferacaceae</taxon>
        <taxon>Halobellus</taxon>
    </lineage>
</organism>
<accession>A0A1H3GH44</accession>
<evidence type="ECO:0000313" key="6">
    <source>
        <dbReference type="Proteomes" id="UP000199170"/>
    </source>
</evidence>
<evidence type="ECO:0000313" key="5">
    <source>
        <dbReference type="EMBL" id="SDY02692.1"/>
    </source>
</evidence>
<protein>
    <submittedName>
        <fullName evidence="5">Uncharacterized protein</fullName>
    </submittedName>
</protein>